<dbReference type="InterPro" id="IPR016137">
    <property type="entry name" value="RGS"/>
</dbReference>
<feature type="region of interest" description="Disordered" evidence="1">
    <location>
        <begin position="468"/>
        <end position="497"/>
    </location>
</feature>
<evidence type="ECO:0000259" key="5">
    <source>
        <dbReference type="PROSITE" id="PS51207"/>
    </source>
</evidence>
<dbReference type="Pfam" id="PF02194">
    <property type="entry name" value="PXA"/>
    <property type="match status" value="1"/>
</dbReference>
<dbReference type="GO" id="GO:0097352">
    <property type="term" value="P:autophagosome maturation"/>
    <property type="evidence" value="ECO:0007669"/>
    <property type="project" value="TreeGrafter"/>
</dbReference>
<dbReference type="Gene3D" id="3.30.1520.10">
    <property type="entry name" value="Phox-like domain"/>
    <property type="match status" value="1"/>
</dbReference>
<dbReference type="SUPFAM" id="SSF48097">
    <property type="entry name" value="Regulator of G-protein signaling, RGS"/>
    <property type="match status" value="1"/>
</dbReference>
<accession>A0A077Z6Z7</accession>
<dbReference type="SMART" id="SM00313">
    <property type="entry name" value="PXA"/>
    <property type="match status" value="1"/>
</dbReference>
<feature type="compositionally biased region" description="Acidic residues" evidence="1">
    <location>
        <begin position="487"/>
        <end position="497"/>
    </location>
</feature>
<dbReference type="SUPFAM" id="SSF64268">
    <property type="entry name" value="PX domain"/>
    <property type="match status" value="1"/>
</dbReference>
<dbReference type="PROSITE" id="PS50195">
    <property type="entry name" value="PX"/>
    <property type="match status" value="1"/>
</dbReference>
<dbReference type="InterPro" id="IPR044926">
    <property type="entry name" value="RGS_subdomain_2"/>
</dbReference>
<dbReference type="Pfam" id="PF00787">
    <property type="entry name" value="PX"/>
    <property type="match status" value="1"/>
</dbReference>
<keyword evidence="2" id="KW-1133">Transmembrane helix</keyword>
<dbReference type="InterPro" id="IPR003114">
    <property type="entry name" value="Phox_assoc"/>
</dbReference>
<sequence length="899" mass="102431">MIAQCVAAVFLLNAFVVIAKQDLTLSILCFWFLLLGYVLLLPWLSGIDRQWDRRHKEPPTVKRCQRGAGEHFGKCPVDNFRSGDVPRVPRSVDSALQSLLDLCVEKFFKSWHDEQCDCTAVTNEIRRLIRRIVVVLYWRLEACNLHVLVFDRLCPILVVHFGRFASLRPKVACKEPLEIERRIIEALDGHLHPAVCSRENEFRYLRSVASLLAKTCFPDIDEWSDSASRFLRELIAFGLLLPLMDTMANTNCLNRVVCGLLTPDADYGPPEHSDIELLDGFCDERPDGLLPSLSLDEILSDQPSFFAFMSFLKAEKAPLVFVQFLLSARHILDKLNGEEALLSANKEGISHVHWEAWELYRNYLHADVGESFVNCLSSALVEAIKAAVEADSQSFPTKILRPLCSAYDHVYTMLQNSYVAPFCSSLYFYDLLFGEIQFDACASDRGGFMGSPTAKVSNKESDNAELIASLSSPSRSSSSSDVSPVNSEEEEEEDEVYDLDDAVLSPRDMSKWKVCVPRVEPRRDQHTGRTTYVYVVEICRTLSDPAEEGDGCYMLQWNVDRRYHEFYVLEAKLIEFHGEDILKGFPLPPKKSLRTKPRAFVVSWRPTFDQFVKRLLANPVLKNSELLFTFLTAREELNFGILPDPIKAMRRVPVRLQRERGQNLASFMQNLVLCCTFDSIRHCSVRSKGSMDSVQSEKWQLHSSSSSSSTSHRLQRNHTIDSMFGNNFGAANGDCGSLTDCRVPFRRTFDLLLYLLSKVFGMNYFFSSLCYMFAHMWASSVELLFHRLCQRKLESWLHAKQVAQCIRLLREVVAISADGMEMSCEADVELAEYARLRIHEFASSEYGLLRFLLSPSQFSRGIDTLHDCLQCPRLNKYLSYLLLDSTLSCFFPDLPVESI</sequence>
<feature type="domain" description="PXA" evidence="5">
    <location>
        <begin position="89"/>
        <end position="265"/>
    </location>
</feature>
<evidence type="ECO:0000313" key="7">
    <source>
        <dbReference type="Proteomes" id="UP000030665"/>
    </source>
</evidence>
<reference evidence="6" key="1">
    <citation type="submission" date="2014-01" db="EMBL/GenBank/DDBJ databases">
        <authorList>
            <person name="Aslett M."/>
        </authorList>
    </citation>
    <scope>NUCLEOTIDE SEQUENCE</scope>
</reference>
<dbReference type="SMART" id="SM00312">
    <property type="entry name" value="PX"/>
    <property type="match status" value="1"/>
</dbReference>
<evidence type="ECO:0000256" key="2">
    <source>
        <dbReference type="SAM" id="Phobius"/>
    </source>
</evidence>
<dbReference type="GO" id="GO:0005770">
    <property type="term" value="C:late endosome"/>
    <property type="evidence" value="ECO:0007669"/>
    <property type="project" value="TreeGrafter"/>
</dbReference>
<organism evidence="6 7">
    <name type="scientific">Trichuris trichiura</name>
    <name type="common">Whipworm</name>
    <name type="synonym">Trichocephalus trichiurus</name>
    <dbReference type="NCBI Taxonomy" id="36087"/>
    <lineage>
        <taxon>Eukaryota</taxon>
        <taxon>Metazoa</taxon>
        <taxon>Ecdysozoa</taxon>
        <taxon>Nematoda</taxon>
        <taxon>Enoplea</taxon>
        <taxon>Dorylaimia</taxon>
        <taxon>Trichinellida</taxon>
        <taxon>Trichuridae</taxon>
        <taxon>Trichuris</taxon>
    </lineage>
</organism>
<dbReference type="PANTHER" id="PTHR22775">
    <property type="entry name" value="SORTING NEXIN"/>
    <property type="match status" value="1"/>
</dbReference>
<dbReference type="STRING" id="36087.A0A077Z6Z7"/>
<evidence type="ECO:0000259" key="3">
    <source>
        <dbReference type="PROSITE" id="PS50132"/>
    </source>
</evidence>
<gene>
    <name evidence="6" type="ORF">TTRE_0000271501</name>
</gene>
<dbReference type="GO" id="GO:0035091">
    <property type="term" value="F:phosphatidylinositol binding"/>
    <property type="evidence" value="ECO:0007669"/>
    <property type="project" value="InterPro"/>
</dbReference>
<dbReference type="AlphaFoldDB" id="A0A077Z6Z7"/>
<dbReference type="PROSITE" id="PS51207">
    <property type="entry name" value="PXA"/>
    <property type="match status" value="1"/>
</dbReference>
<keyword evidence="7" id="KW-1185">Reference proteome</keyword>
<dbReference type="Pfam" id="PF00615">
    <property type="entry name" value="RGS"/>
    <property type="match status" value="1"/>
</dbReference>
<reference evidence="6" key="2">
    <citation type="submission" date="2014-03" db="EMBL/GenBank/DDBJ databases">
        <title>The whipworm genome and dual-species transcriptomics of an intimate host-pathogen interaction.</title>
        <authorList>
            <person name="Foth B.J."/>
            <person name="Tsai I.J."/>
            <person name="Reid A.J."/>
            <person name="Bancroft A.J."/>
            <person name="Nichol S."/>
            <person name="Tracey A."/>
            <person name="Holroyd N."/>
            <person name="Cotton J.A."/>
            <person name="Stanley E.J."/>
            <person name="Zarowiecki M."/>
            <person name="Liu J.Z."/>
            <person name="Huckvale T."/>
            <person name="Cooper P.J."/>
            <person name="Grencis R.K."/>
            <person name="Berriman M."/>
        </authorList>
    </citation>
    <scope>NUCLEOTIDE SEQUENCE [LARGE SCALE GENOMIC DNA]</scope>
</reference>
<dbReference type="EMBL" id="HG805897">
    <property type="protein sequence ID" value="CDW54445.1"/>
    <property type="molecule type" value="Genomic_DNA"/>
</dbReference>
<protein>
    <submittedName>
        <fullName evidence="6">PX and PXA and RGS domain containing protein</fullName>
    </submittedName>
</protein>
<proteinExistence type="predicted"/>
<dbReference type="InterPro" id="IPR036305">
    <property type="entry name" value="RGS_sf"/>
</dbReference>
<evidence type="ECO:0000313" key="6">
    <source>
        <dbReference type="EMBL" id="CDW54445.1"/>
    </source>
</evidence>
<dbReference type="SMART" id="SM00315">
    <property type="entry name" value="RGS"/>
    <property type="match status" value="1"/>
</dbReference>
<evidence type="ECO:0000259" key="4">
    <source>
        <dbReference type="PROSITE" id="PS50195"/>
    </source>
</evidence>
<dbReference type="Proteomes" id="UP000030665">
    <property type="component" value="Unassembled WGS sequence"/>
</dbReference>
<dbReference type="OrthoDB" id="5957963at2759"/>
<dbReference type="Gene3D" id="1.10.167.10">
    <property type="entry name" value="Regulator of G-protein Signalling 4, domain 2"/>
    <property type="match status" value="1"/>
</dbReference>
<dbReference type="InterPro" id="IPR036871">
    <property type="entry name" value="PX_dom_sf"/>
</dbReference>
<dbReference type="InterPro" id="IPR001683">
    <property type="entry name" value="PX_dom"/>
</dbReference>
<keyword evidence="2" id="KW-0472">Membrane</keyword>
<keyword evidence="2" id="KW-0812">Transmembrane</keyword>
<dbReference type="PROSITE" id="PS50132">
    <property type="entry name" value="RGS"/>
    <property type="match status" value="1"/>
</dbReference>
<feature type="transmembrane region" description="Helical" evidence="2">
    <location>
        <begin position="24"/>
        <end position="44"/>
    </location>
</feature>
<dbReference type="PANTHER" id="PTHR22775:SF44">
    <property type="entry name" value="SORTING NEXIN-14"/>
    <property type="match status" value="1"/>
</dbReference>
<evidence type="ECO:0000256" key="1">
    <source>
        <dbReference type="SAM" id="MobiDB-lite"/>
    </source>
</evidence>
<feature type="domain" description="PX" evidence="4">
    <location>
        <begin position="512"/>
        <end position="638"/>
    </location>
</feature>
<feature type="compositionally biased region" description="Low complexity" evidence="1">
    <location>
        <begin position="469"/>
        <end position="486"/>
    </location>
</feature>
<feature type="domain" description="RGS" evidence="3">
    <location>
        <begin position="294"/>
        <end position="432"/>
    </location>
</feature>
<name>A0A077Z6Z7_TRITR</name>